<dbReference type="AlphaFoldDB" id="A0AAV5WLY5"/>
<evidence type="ECO:0000313" key="3">
    <source>
        <dbReference type="Proteomes" id="UP001432322"/>
    </source>
</evidence>
<feature type="signal peptide" evidence="1">
    <location>
        <begin position="1"/>
        <end position="19"/>
    </location>
</feature>
<reference evidence="2" key="1">
    <citation type="submission" date="2023-10" db="EMBL/GenBank/DDBJ databases">
        <title>Genome assembly of Pristionchus species.</title>
        <authorList>
            <person name="Yoshida K."/>
            <person name="Sommer R.J."/>
        </authorList>
    </citation>
    <scope>NUCLEOTIDE SEQUENCE</scope>
    <source>
        <strain evidence="2">RS5133</strain>
    </source>
</reference>
<keyword evidence="3" id="KW-1185">Reference proteome</keyword>
<comment type="caution">
    <text evidence="2">The sequence shown here is derived from an EMBL/GenBank/DDBJ whole genome shotgun (WGS) entry which is preliminary data.</text>
</comment>
<organism evidence="2 3">
    <name type="scientific">Pristionchus fissidentatus</name>
    <dbReference type="NCBI Taxonomy" id="1538716"/>
    <lineage>
        <taxon>Eukaryota</taxon>
        <taxon>Metazoa</taxon>
        <taxon>Ecdysozoa</taxon>
        <taxon>Nematoda</taxon>
        <taxon>Chromadorea</taxon>
        <taxon>Rhabditida</taxon>
        <taxon>Rhabditina</taxon>
        <taxon>Diplogasteromorpha</taxon>
        <taxon>Diplogasteroidea</taxon>
        <taxon>Neodiplogasteridae</taxon>
        <taxon>Pristionchus</taxon>
    </lineage>
</organism>
<dbReference type="Proteomes" id="UP001432322">
    <property type="component" value="Unassembled WGS sequence"/>
</dbReference>
<proteinExistence type="predicted"/>
<evidence type="ECO:0000256" key="1">
    <source>
        <dbReference type="SAM" id="SignalP"/>
    </source>
</evidence>
<evidence type="ECO:0008006" key="4">
    <source>
        <dbReference type="Google" id="ProtNLM"/>
    </source>
</evidence>
<feature type="chain" id="PRO_5043416988" description="Secreted protein" evidence="1">
    <location>
        <begin position="20"/>
        <end position="137"/>
    </location>
</feature>
<protein>
    <recommendedName>
        <fullName evidence="4">Secreted protein</fullName>
    </recommendedName>
</protein>
<sequence length="137" mass="15615">MRRLALFLVLAASFSSSDAFMLVLADASYCVHLRCEWRSLGERCKPAAFSRNQNACAGRTFEFVSKDESEVDLLARIKALHPENTFTIVESVELGEGCDRRLLWCNSKWVYPVKDHYSFLKLLRQVPFPGVPPKLQC</sequence>
<gene>
    <name evidence="2" type="ORF">PFISCL1PPCAC_22897</name>
</gene>
<name>A0AAV5WLY5_9BILA</name>
<accession>A0AAV5WLY5</accession>
<keyword evidence="1" id="KW-0732">Signal</keyword>
<evidence type="ECO:0000313" key="2">
    <source>
        <dbReference type="EMBL" id="GMT31600.1"/>
    </source>
</evidence>
<dbReference type="EMBL" id="BTSY01000006">
    <property type="protein sequence ID" value="GMT31600.1"/>
    <property type="molecule type" value="Genomic_DNA"/>
</dbReference>